<gene>
    <name evidence="1" type="ORF">RPERSI_LOCUS4095</name>
</gene>
<keyword evidence="2" id="KW-1185">Reference proteome</keyword>
<dbReference type="EMBL" id="CAJVQC010005446">
    <property type="protein sequence ID" value="CAG8554342.1"/>
    <property type="molecule type" value="Genomic_DNA"/>
</dbReference>
<accession>A0ACA9LY66</accession>
<proteinExistence type="predicted"/>
<organism evidence="1 2">
    <name type="scientific">Racocetra persica</name>
    <dbReference type="NCBI Taxonomy" id="160502"/>
    <lineage>
        <taxon>Eukaryota</taxon>
        <taxon>Fungi</taxon>
        <taxon>Fungi incertae sedis</taxon>
        <taxon>Mucoromycota</taxon>
        <taxon>Glomeromycotina</taxon>
        <taxon>Glomeromycetes</taxon>
        <taxon>Diversisporales</taxon>
        <taxon>Gigasporaceae</taxon>
        <taxon>Racocetra</taxon>
    </lineage>
</organism>
<evidence type="ECO:0000313" key="2">
    <source>
        <dbReference type="Proteomes" id="UP000789920"/>
    </source>
</evidence>
<dbReference type="Proteomes" id="UP000789920">
    <property type="component" value="Unassembled WGS sequence"/>
</dbReference>
<evidence type="ECO:0000313" key="1">
    <source>
        <dbReference type="EMBL" id="CAG8554342.1"/>
    </source>
</evidence>
<protein>
    <submittedName>
        <fullName evidence="1">27522_t:CDS:1</fullName>
    </submittedName>
</protein>
<name>A0ACA9LY66_9GLOM</name>
<comment type="caution">
    <text evidence="1">The sequence shown here is derived from an EMBL/GenBank/DDBJ whole genome shotgun (WGS) entry which is preliminary data.</text>
</comment>
<sequence length="134" mass="16339">MLVIKVDDDEEEFSNRLKETINIKLQQNDKLKEENARLKNNINKKNRTIKQSRKENLYLQRKIRQLLLKQNLDKKYCYCGSITDWDWDDIEYKNYKWCKWCQKTNHNTNNCWFAPKFPEIMGYGPKLPEVMSQE</sequence>
<reference evidence="1" key="1">
    <citation type="submission" date="2021-06" db="EMBL/GenBank/DDBJ databases">
        <authorList>
            <person name="Kallberg Y."/>
            <person name="Tangrot J."/>
            <person name="Rosling A."/>
        </authorList>
    </citation>
    <scope>NUCLEOTIDE SEQUENCE</scope>
    <source>
        <strain evidence="1">MA461A</strain>
    </source>
</reference>